<organism evidence="2 3">
    <name type="scientific">Pyrenophora seminiperda CCB06</name>
    <dbReference type="NCBI Taxonomy" id="1302712"/>
    <lineage>
        <taxon>Eukaryota</taxon>
        <taxon>Fungi</taxon>
        <taxon>Dikarya</taxon>
        <taxon>Ascomycota</taxon>
        <taxon>Pezizomycotina</taxon>
        <taxon>Dothideomycetes</taxon>
        <taxon>Pleosporomycetidae</taxon>
        <taxon>Pleosporales</taxon>
        <taxon>Pleosporineae</taxon>
        <taxon>Pleosporaceae</taxon>
        <taxon>Pyrenophora</taxon>
    </lineage>
</organism>
<evidence type="ECO:0000313" key="2">
    <source>
        <dbReference type="EMBL" id="RMZ71567.1"/>
    </source>
</evidence>
<keyword evidence="3" id="KW-1185">Reference proteome</keyword>
<name>A0A3M7MAQ9_9PLEO</name>
<sequence length="244" mass="27419">MLLRTRPLGSYQPPRENLSSQIIRHIREIMGDETRANGFLSDLQKLDEAGRDRILSLLPAEDVILILKASLRERDRYEVNHQGNTPAADVGMPNRTVTSGPNLSAADVSHAALELNTTAARTNKRKRIIDPDSDDEDDEVYTTRSYPTKKREHITDPDSEEHDEDSSASIVSPEKSGNERIQPSMLPKPDVHIEPLHLHVKIPVANGRIGIKEIPAAIRTELEFRFEKMCTSSKGRVVTYRSIL</sequence>
<dbReference type="AlphaFoldDB" id="A0A3M7MAQ9"/>
<protein>
    <submittedName>
        <fullName evidence="2">2-nitropropane dioxygenase</fullName>
    </submittedName>
</protein>
<dbReference type="GO" id="GO:0051213">
    <property type="term" value="F:dioxygenase activity"/>
    <property type="evidence" value="ECO:0007669"/>
    <property type="project" value="UniProtKB-KW"/>
</dbReference>
<evidence type="ECO:0000256" key="1">
    <source>
        <dbReference type="SAM" id="MobiDB-lite"/>
    </source>
</evidence>
<keyword evidence="2" id="KW-0223">Dioxygenase</keyword>
<feature type="compositionally biased region" description="Acidic residues" evidence="1">
    <location>
        <begin position="131"/>
        <end position="140"/>
    </location>
</feature>
<accession>A0A3M7MAQ9</accession>
<reference evidence="2 3" key="1">
    <citation type="journal article" date="2014" name="PLoS ONE">
        <title>De novo Genome Assembly of the Fungal Plant Pathogen Pyrenophora semeniperda.</title>
        <authorList>
            <person name="Soliai M.M."/>
            <person name="Meyer S.E."/>
            <person name="Udall J.A."/>
            <person name="Elzinga D.E."/>
            <person name="Hermansen R.A."/>
            <person name="Bodily P.M."/>
            <person name="Hart A.A."/>
            <person name="Coleman C.E."/>
        </authorList>
    </citation>
    <scope>NUCLEOTIDE SEQUENCE [LARGE SCALE GENOMIC DNA]</scope>
    <source>
        <strain evidence="2 3">CCB06</strain>
        <tissue evidence="2">Mycelium</tissue>
    </source>
</reference>
<dbReference type="OrthoDB" id="3673812at2759"/>
<gene>
    <name evidence="2" type="ORF">GMOD_00006693</name>
</gene>
<keyword evidence="2" id="KW-0560">Oxidoreductase</keyword>
<dbReference type="EMBL" id="KE747827">
    <property type="protein sequence ID" value="RMZ71567.1"/>
    <property type="molecule type" value="Genomic_DNA"/>
</dbReference>
<feature type="compositionally biased region" description="Acidic residues" evidence="1">
    <location>
        <begin position="157"/>
        <end position="166"/>
    </location>
</feature>
<dbReference type="Proteomes" id="UP000265663">
    <property type="component" value="Unassembled WGS sequence"/>
</dbReference>
<evidence type="ECO:0000313" key="3">
    <source>
        <dbReference type="Proteomes" id="UP000265663"/>
    </source>
</evidence>
<feature type="region of interest" description="Disordered" evidence="1">
    <location>
        <begin position="124"/>
        <end position="189"/>
    </location>
</feature>
<proteinExistence type="predicted"/>